<dbReference type="AlphaFoldDB" id="A0A0H2RYJ4"/>
<dbReference type="InParanoid" id="A0A0H2RYJ4"/>
<dbReference type="InterPro" id="IPR011701">
    <property type="entry name" value="MFS"/>
</dbReference>
<proteinExistence type="predicted"/>
<keyword evidence="4 5" id="KW-0472">Membrane</keyword>
<accession>A0A0H2RYJ4</accession>
<feature type="transmembrane region" description="Helical" evidence="5">
    <location>
        <begin position="345"/>
        <end position="365"/>
    </location>
</feature>
<feature type="transmembrane region" description="Helical" evidence="5">
    <location>
        <begin position="248"/>
        <end position="269"/>
    </location>
</feature>
<evidence type="ECO:0000259" key="6">
    <source>
        <dbReference type="PROSITE" id="PS50850"/>
    </source>
</evidence>
<feature type="transmembrane region" description="Helical" evidence="5">
    <location>
        <begin position="115"/>
        <end position="135"/>
    </location>
</feature>
<dbReference type="Gene3D" id="1.20.1250.20">
    <property type="entry name" value="MFS general substrate transporter like domains"/>
    <property type="match status" value="1"/>
</dbReference>
<feature type="transmembrane region" description="Helical" evidence="5">
    <location>
        <begin position="56"/>
        <end position="80"/>
    </location>
</feature>
<dbReference type="PROSITE" id="PS50850">
    <property type="entry name" value="MFS"/>
    <property type="match status" value="1"/>
</dbReference>
<dbReference type="PANTHER" id="PTHR23501">
    <property type="entry name" value="MAJOR FACILITATOR SUPERFAMILY"/>
    <property type="match status" value="1"/>
</dbReference>
<evidence type="ECO:0000313" key="7">
    <source>
        <dbReference type="EMBL" id="KLO16819.1"/>
    </source>
</evidence>
<keyword evidence="2 5" id="KW-0812">Transmembrane</keyword>
<evidence type="ECO:0000256" key="5">
    <source>
        <dbReference type="SAM" id="Phobius"/>
    </source>
</evidence>
<organism evidence="7 8">
    <name type="scientific">Schizopora paradoxa</name>
    <dbReference type="NCBI Taxonomy" id="27342"/>
    <lineage>
        <taxon>Eukaryota</taxon>
        <taxon>Fungi</taxon>
        <taxon>Dikarya</taxon>
        <taxon>Basidiomycota</taxon>
        <taxon>Agaricomycotina</taxon>
        <taxon>Agaricomycetes</taxon>
        <taxon>Hymenochaetales</taxon>
        <taxon>Schizoporaceae</taxon>
        <taxon>Schizopora</taxon>
    </lineage>
</organism>
<feature type="domain" description="Major facilitator superfamily (MFS) profile" evidence="6">
    <location>
        <begin position="1"/>
        <end position="444"/>
    </location>
</feature>
<feature type="transmembrane region" description="Helical" evidence="5">
    <location>
        <begin position="142"/>
        <end position="160"/>
    </location>
</feature>
<protein>
    <submittedName>
        <fullName evidence="7">Iron permease</fullName>
    </submittedName>
</protein>
<dbReference type="Proteomes" id="UP000053477">
    <property type="component" value="Unassembled WGS sequence"/>
</dbReference>
<evidence type="ECO:0000313" key="8">
    <source>
        <dbReference type="Proteomes" id="UP000053477"/>
    </source>
</evidence>
<evidence type="ECO:0000256" key="4">
    <source>
        <dbReference type="ARBA" id="ARBA00023136"/>
    </source>
</evidence>
<feature type="transmembrane region" description="Helical" evidence="5">
    <location>
        <begin position="452"/>
        <end position="471"/>
    </location>
</feature>
<dbReference type="InterPro" id="IPR020846">
    <property type="entry name" value="MFS_dom"/>
</dbReference>
<dbReference type="InterPro" id="IPR036259">
    <property type="entry name" value="MFS_trans_sf"/>
</dbReference>
<dbReference type="EMBL" id="KQ085911">
    <property type="protein sequence ID" value="KLO16819.1"/>
    <property type="molecule type" value="Genomic_DNA"/>
</dbReference>
<comment type="subcellular location">
    <subcellularLocation>
        <location evidence="1">Membrane</location>
        <topology evidence="1">Multi-pass membrane protein</topology>
    </subcellularLocation>
</comment>
<dbReference type="PANTHER" id="PTHR23501:SF102">
    <property type="entry name" value="DRUG TRANSPORTER, PUTATIVE (AFU_ORTHOLOGUE AFUA_3G08530)-RELATED"/>
    <property type="match status" value="1"/>
</dbReference>
<gene>
    <name evidence="7" type="ORF">SCHPADRAFT_901142</name>
</gene>
<evidence type="ECO:0000256" key="2">
    <source>
        <dbReference type="ARBA" id="ARBA00022692"/>
    </source>
</evidence>
<dbReference type="OrthoDB" id="3437016at2759"/>
<dbReference type="STRING" id="27342.A0A0H2RYJ4"/>
<name>A0A0H2RYJ4_9AGAM</name>
<dbReference type="Pfam" id="PF07690">
    <property type="entry name" value="MFS_1"/>
    <property type="match status" value="1"/>
</dbReference>
<keyword evidence="8" id="KW-1185">Reference proteome</keyword>
<evidence type="ECO:0000256" key="3">
    <source>
        <dbReference type="ARBA" id="ARBA00022989"/>
    </source>
</evidence>
<feature type="transmembrane region" description="Helical" evidence="5">
    <location>
        <begin position="210"/>
        <end position="228"/>
    </location>
</feature>
<feature type="transmembrane region" description="Helical" evidence="5">
    <location>
        <begin position="180"/>
        <end position="198"/>
    </location>
</feature>
<feature type="transmembrane region" description="Helical" evidence="5">
    <location>
        <begin position="316"/>
        <end position="333"/>
    </location>
</feature>
<feature type="transmembrane region" description="Helical" evidence="5">
    <location>
        <begin position="377"/>
        <end position="399"/>
    </location>
</feature>
<dbReference type="GO" id="GO:0022857">
    <property type="term" value="F:transmembrane transporter activity"/>
    <property type="evidence" value="ECO:0007669"/>
    <property type="project" value="InterPro"/>
</dbReference>
<feature type="transmembrane region" description="Helical" evidence="5">
    <location>
        <begin position="30"/>
        <end position="49"/>
    </location>
</feature>
<evidence type="ECO:0000256" key="1">
    <source>
        <dbReference type="ARBA" id="ARBA00004141"/>
    </source>
</evidence>
<dbReference type="GO" id="GO:0005886">
    <property type="term" value="C:plasma membrane"/>
    <property type="evidence" value="ECO:0007669"/>
    <property type="project" value="TreeGrafter"/>
</dbReference>
<dbReference type="SUPFAM" id="SSF103473">
    <property type="entry name" value="MFS general substrate transporter"/>
    <property type="match status" value="1"/>
</dbReference>
<sequence>MALDLSGTSTALPVIIHDLNGSQFEWIGSAYSLAATALMPLSGSLAQVFGRRVTMLLQIFLFAAGSAICGAAPSLSVLIVGRTIQGCGAGGINALNSIVISDLVPLKERGKFQSFISIGFGLATTTAPVIAGAFASHGQWRWFFYMNIPICAFVGTLVAIYVDIRYPKSTLKEKMESQDWWGNILVIASTSAVVFGLTDGGIEFPWSSPRILVPLILGVLGLVAFLFYEAKFPRNPVVPLQVASTVTGISGYIQSMLAMFYLLGVVYYYPVYFQACKGSSPVRSGINSFGLAYSIIPPSVLFGISVARTGRYRPQIWFAWVLLIVGAGLLTTIRADTKLATAIGLQVIPGVALGVLLAGSLYPVLAPIPQALNASAIALYMFFRYFSQVWAVTVGGTVLQNELGKKLPAEFLAQFPSSSGTALAYSVIPVIATLDEPLRTTVREAFADSLRVFWFVLLGVGVAGLACALLMEGLPLKATVEEDHAYTLNVGNASGATRHREGVQVELGTLGGVDSSPGARRT</sequence>
<keyword evidence="3 5" id="KW-1133">Transmembrane helix</keyword>
<reference evidence="7 8" key="1">
    <citation type="submission" date="2015-04" db="EMBL/GenBank/DDBJ databases">
        <title>Complete genome sequence of Schizopora paradoxa KUC8140, a cosmopolitan wood degrader in East Asia.</title>
        <authorList>
            <consortium name="DOE Joint Genome Institute"/>
            <person name="Min B."/>
            <person name="Park H."/>
            <person name="Jang Y."/>
            <person name="Kim J.-J."/>
            <person name="Kim K.H."/>
            <person name="Pangilinan J."/>
            <person name="Lipzen A."/>
            <person name="Riley R."/>
            <person name="Grigoriev I.V."/>
            <person name="Spatafora J.W."/>
            <person name="Choi I.-G."/>
        </authorList>
    </citation>
    <scope>NUCLEOTIDE SEQUENCE [LARGE SCALE GENOMIC DNA]</scope>
    <source>
        <strain evidence="7 8">KUC8140</strain>
    </source>
</reference>
<feature type="transmembrane region" description="Helical" evidence="5">
    <location>
        <begin position="290"/>
        <end position="310"/>
    </location>
</feature>